<reference evidence="3" key="1">
    <citation type="submission" date="2023-06" db="EMBL/GenBank/DDBJ databases">
        <title>MT1 and MT2 Draft Genomes of Novel Species.</title>
        <authorList>
            <person name="Venkateswaran K."/>
        </authorList>
    </citation>
    <scope>NUCLEOTIDE SEQUENCE</scope>
    <source>
        <strain evidence="3">IIF3SC-B10</strain>
    </source>
</reference>
<evidence type="ECO:0000256" key="2">
    <source>
        <dbReference type="ARBA" id="ARBA00022801"/>
    </source>
</evidence>
<dbReference type="EC" id="3.4.16.4" evidence="3"/>
<dbReference type="NCBIfam" id="TIGR00666">
    <property type="entry name" value="PBP4"/>
    <property type="match status" value="1"/>
</dbReference>
<comment type="similarity">
    <text evidence="1">Belongs to the peptidase S13 family.</text>
</comment>
<dbReference type="Pfam" id="PF02113">
    <property type="entry name" value="Peptidase_S13"/>
    <property type="match status" value="2"/>
</dbReference>
<evidence type="ECO:0000256" key="1">
    <source>
        <dbReference type="ARBA" id="ARBA00006096"/>
    </source>
</evidence>
<keyword evidence="4" id="KW-1185">Reference proteome</keyword>
<evidence type="ECO:0000313" key="4">
    <source>
        <dbReference type="Proteomes" id="UP001174209"/>
    </source>
</evidence>
<organism evidence="3 4">
    <name type="scientific">Arthrobacter burdickii</name>
    <dbReference type="NCBI Taxonomy" id="3035920"/>
    <lineage>
        <taxon>Bacteria</taxon>
        <taxon>Bacillati</taxon>
        <taxon>Actinomycetota</taxon>
        <taxon>Actinomycetes</taxon>
        <taxon>Micrococcales</taxon>
        <taxon>Micrococcaceae</taxon>
        <taxon>Arthrobacter</taxon>
    </lineage>
</organism>
<dbReference type="PRINTS" id="PR00922">
    <property type="entry name" value="DADACBPTASE3"/>
</dbReference>
<evidence type="ECO:0000313" key="3">
    <source>
        <dbReference type="EMBL" id="MDN4609712.1"/>
    </source>
</evidence>
<dbReference type="Proteomes" id="UP001174209">
    <property type="component" value="Unassembled WGS sequence"/>
</dbReference>
<keyword evidence="3" id="KW-0121">Carboxypeptidase</keyword>
<dbReference type="PANTHER" id="PTHR30023">
    <property type="entry name" value="D-ALANYL-D-ALANINE CARBOXYPEPTIDASE"/>
    <property type="match status" value="1"/>
</dbReference>
<dbReference type="SUPFAM" id="SSF56601">
    <property type="entry name" value="beta-lactamase/transpeptidase-like"/>
    <property type="match status" value="1"/>
</dbReference>
<dbReference type="InterPro" id="IPR000667">
    <property type="entry name" value="Peptidase_S13"/>
</dbReference>
<dbReference type="EMBL" id="JAROCG010000001">
    <property type="protein sequence ID" value="MDN4609712.1"/>
    <property type="molecule type" value="Genomic_DNA"/>
</dbReference>
<proteinExistence type="inferred from homology"/>
<name>A0ABT8JXW4_9MICC</name>
<dbReference type="PANTHER" id="PTHR30023:SF0">
    <property type="entry name" value="PENICILLIN-SENSITIVE CARBOXYPEPTIDASE A"/>
    <property type="match status" value="1"/>
</dbReference>
<protein>
    <submittedName>
        <fullName evidence="3">D-alanyl-D-alanine carboxypeptidase/D-alanyl-D-alanine-endopeptidase</fullName>
        <ecNumber evidence="3">3.4.16.4</ecNumber>
    </submittedName>
</protein>
<gene>
    <name evidence="3" type="primary">dacB</name>
    <name evidence="3" type="ORF">P5G52_02410</name>
</gene>
<keyword evidence="3" id="KW-0645">Protease</keyword>
<dbReference type="InterPro" id="IPR012338">
    <property type="entry name" value="Beta-lactam/transpept-like"/>
</dbReference>
<accession>A0ABT8JXW4</accession>
<sequence length="478" mass="47112">MRPLRLLGGLLLVLVMVAAAVPLATHLTPAVLAVVDPQPSVPPPVPPALQVPPTAVAVPDVVTPLSVSAPAPDPAVLGPQLDEALQIPGAGSFAGTVVDSADGQVLYARDAGRLQPPASNIKLFTAVAAMTYARPGQTLATSVLTSDDAPGALYLHGGGDVLLGSGLSDPGAVVGRAGLGTLAAATAAALPDGSGPYTVHLDDTFFVGGTLSPTWAEGDVESGEVAPLHALAINSAWLEEGRSGGPRSQDAALDAARTFAAALVPAAAERGITVRPDVQRHPAPEGASALAAVHSAPLAEQMRHMLEISDNYLAEALARVAAAESGRPASFGGATDALAAAAARLGVPGEGLTIGDAAGLSVRNAVSPAQLAALVRGTTTSDEPGLAAVARSLPIAGLTGTLATRFAADDGPAAGGAGTVRAKTGTLNAVTGLTGHVVTADGRLLVFSFLAAGLDGTTAEARDAADRAAALLAGCGCR</sequence>
<comment type="caution">
    <text evidence="3">The sequence shown here is derived from an EMBL/GenBank/DDBJ whole genome shotgun (WGS) entry which is preliminary data.</text>
</comment>
<dbReference type="RefSeq" id="WP_301224386.1">
    <property type="nucleotide sequence ID" value="NZ_JAROCG010000001.1"/>
</dbReference>
<keyword evidence="2 3" id="KW-0378">Hydrolase</keyword>
<dbReference type="Gene3D" id="3.40.710.10">
    <property type="entry name" value="DD-peptidase/beta-lactamase superfamily"/>
    <property type="match status" value="2"/>
</dbReference>
<dbReference type="GO" id="GO:0009002">
    <property type="term" value="F:serine-type D-Ala-D-Ala carboxypeptidase activity"/>
    <property type="evidence" value="ECO:0007669"/>
    <property type="project" value="UniProtKB-EC"/>
</dbReference>